<organism evidence="2">
    <name type="scientific">marine metagenome</name>
    <dbReference type="NCBI Taxonomy" id="408172"/>
    <lineage>
        <taxon>unclassified sequences</taxon>
        <taxon>metagenomes</taxon>
        <taxon>ecological metagenomes</taxon>
    </lineage>
</organism>
<protein>
    <submittedName>
        <fullName evidence="2">Uncharacterized protein</fullName>
    </submittedName>
</protein>
<name>A0A382JJT1_9ZZZZ</name>
<dbReference type="AlphaFoldDB" id="A0A382JJT1"/>
<accession>A0A382JJT1</accession>
<keyword evidence="1" id="KW-1133">Transmembrane helix</keyword>
<evidence type="ECO:0000313" key="2">
    <source>
        <dbReference type="EMBL" id="SVC11959.1"/>
    </source>
</evidence>
<keyword evidence="1" id="KW-0472">Membrane</keyword>
<sequence length="85" mass="9992">MSEKSNFNIGSIIIIIILLQLGVRGYKEINKKVNMKRRSEAIHLCMKETNDAFKCKNPLRNSKRLEDMIVKLKKEDKIKLFKLKD</sequence>
<evidence type="ECO:0000256" key="1">
    <source>
        <dbReference type="SAM" id="Phobius"/>
    </source>
</evidence>
<reference evidence="2" key="1">
    <citation type="submission" date="2018-05" db="EMBL/GenBank/DDBJ databases">
        <authorList>
            <person name="Lanie J.A."/>
            <person name="Ng W.-L."/>
            <person name="Kazmierczak K.M."/>
            <person name="Andrzejewski T.M."/>
            <person name="Davidsen T.M."/>
            <person name="Wayne K.J."/>
            <person name="Tettelin H."/>
            <person name="Glass J.I."/>
            <person name="Rusch D."/>
            <person name="Podicherti R."/>
            <person name="Tsui H.-C.T."/>
            <person name="Winkler M.E."/>
        </authorList>
    </citation>
    <scope>NUCLEOTIDE SEQUENCE</scope>
</reference>
<gene>
    <name evidence="2" type="ORF">METZ01_LOCUS264813</name>
</gene>
<keyword evidence="1" id="KW-0812">Transmembrane</keyword>
<feature type="transmembrane region" description="Helical" evidence="1">
    <location>
        <begin position="6"/>
        <end position="26"/>
    </location>
</feature>
<dbReference type="EMBL" id="UINC01074598">
    <property type="protein sequence ID" value="SVC11959.1"/>
    <property type="molecule type" value="Genomic_DNA"/>
</dbReference>
<feature type="non-terminal residue" evidence="2">
    <location>
        <position position="85"/>
    </location>
</feature>
<proteinExistence type="predicted"/>